<comment type="caution">
    <text evidence="1">The sequence shown here is derived from an EMBL/GenBank/DDBJ whole genome shotgun (WGS) entry which is preliminary data.</text>
</comment>
<sequence>MESTITDKLAELLTDAPDPAVLVDLHLHREPLTVTFEPQN</sequence>
<name>A0ABQ2MA38_9MICC</name>
<accession>A0ABQ2MA38</accession>
<evidence type="ECO:0000313" key="1">
    <source>
        <dbReference type="EMBL" id="GGO48714.1"/>
    </source>
</evidence>
<keyword evidence="2" id="KW-1185">Reference proteome</keyword>
<protein>
    <submittedName>
        <fullName evidence="1">Uncharacterized protein</fullName>
    </submittedName>
</protein>
<organism evidence="1 2">
    <name type="scientific">Citricoccus zhacaiensis</name>
    <dbReference type="NCBI Taxonomy" id="489142"/>
    <lineage>
        <taxon>Bacteria</taxon>
        <taxon>Bacillati</taxon>
        <taxon>Actinomycetota</taxon>
        <taxon>Actinomycetes</taxon>
        <taxon>Micrococcales</taxon>
        <taxon>Micrococcaceae</taxon>
        <taxon>Citricoccus</taxon>
    </lineage>
</organism>
<dbReference type="Proteomes" id="UP000642509">
    <property type="component" value="Unassembled WGS sequence"/>
</dbReference>
<proteinExistence type="predicted"/>
<reference evidence="2" key="1">
    <citation type="journal article" date="2019" name="Int. J. Syst. Evol. Microbiol.">
        <title>The Global Catalogue of Microorganisms (GCM) 10K type strain sequencing project: providing services to taxonomists for standard genome sequencing and annotation.</title>
        <authorList>
            <consortium name="The Broad Institute Genomics Platform"/>
            <consortium name="The Broad Institute Genome Sequencing Center for Infectious Disease"/>
            <person name="Wu L."/>
            <person name="Ma J."/>
        </authorList>
    </citation>
    <scope>NUCLEOTIDE SEQUENCE [LARGE SCALE GENOMIC DNA]</scope>
    <source>
        <strain evidence="2">CGMCC 1.7064</strain>
    </source>
</reference>
<dbReference type="RefSeq" id="WP_268237729.1">
    <property type="nucleotide sequence ID" value="NZ_BAAAOU010000010.1"/>
</dbReference>
<evidence type="ECO:0000313" key="2">
    <source>
        <dbReference type="Proteomes" id="UP000642509"/>
    </source>
</evidence>
<gene>
    <name evidence="1" type="ORF">GCM10010977_28940</name>
</gene>
<dbReference type="EMBL" id="BMLQ01000010">
    <property type="protein sequence ID" value="GGO48714.1"/>
    <property type="molecule type" value="Genomic_DNA"/>
</dbReference>